<evidence type="ECO:0000313" key="2">
    <source>
        <dbReference type="Proteomes" id="UP000242715"/>
    </source>
</evidence>
<sequence>MTRHGVAQAILKEDTKIDWDAYMSQVEGFLGGERDYRNLKGDTAPFLCGNIHPQLTKPFLQELFSSAGALSMGGICMCKLS</sequence>
<evidence type="ECO:0000313" key="1">
    <source>
        <dbReference type="EMBL" id="GAU47508.1"/>
    </source>
</evidence>
<keyword evidence="2" id="KW-1185">Reference proteome</keyword>
<gene>
    <name evidence="1" type="ORF">TSUD_367690</name>
</gene>
<accession>A0A2Z6NTG4</accession>
<reference evidence="2" key="1">
    <citation type="journal article" date="2017" name="Front. Plant Sci.">
        <title>Climate Clever Clovers: New Paradigm to Reduce the Environmental Footprint of Ruminants by Breeding Low Methanogenic Forages Utilizing Haplotype Variation.</title>
        <authorList>
            <person name="Kaur P."/>
            <person name="Appels R."/>
            <person name="Bayer P.E."/>
            <person name="Keeble-Gagnere G."/>
            <person name="Wang J."/>
            <person name="Hirakawa H."/>
            <person name="Shirasawa K."/>
            <person name="Vercoe P."/>
            <person name="Stefanova K."/>
            <person name="Durmic Z."/>
            <person name="Nichols P."/>
            <person name="Revell C."/>
            <person name="Isobe S.N."/>
            <person name="Edwards D."/>
            <person name="Erskine W."/>
        </authorList>
    </citation>
    <scope>NUCLEOTIDE SEQUENCE [LARGE SCALE GENOMIC DNA]</scope>
    <source>
        <strain evidence="2">cv. Daliak</strain>
    </source>
</reference>
<name>A0A2Z6NTG4_TRISU</name>
<dbReference type="OrthoDB" id="991928at2759"/>
<dbReference type="AlphaFoldDB" id="A0A2Z6NTG4"/>
<dbReference type="Pfam" id="PF05208">
    <property type="entry name" value="ALG3"/>
    <property type="match status" value="1"/>
</dbReference>
<dbReference type="Proteomes" id="UP000242715">
    <property type="component" value="Unassembled WGS sequence"/>
</dbReference>
<protein>
    <submittedName>
        <fullName evidence="1">Uncharacterized protein</fullName>
    </submittedName>
</protein>
<proteinExistence type="predicted"/>
<organism evidence="1 2">
    <name type="scientific">Trifolium subterraneum</name>
    <name type="common">Subterranean clover</name>
    <dbReference type="NCBI Taxonomy" id="3900"/>
    <lineage>
        <taxon>Eukaryota</taxon>
        <taxon>Viridiplantae</taxon>
        <taxon>Streptophyta</taxon>
        <taxon>Embryophyta</taxon>
        <taxon>Tracheophyta</taxon>
        <taxon>Spermatophyta</taxon>
        <taxon>Magnoliopsida</taxon>
        <taxon>eudicotyledons</taxon>
        <taxon>Gunneridae</taxon>
        <taxon>Pentapetalae</taxon>
        <taxon>rosids</taxon>
        <taxon>fabids</taxon>
        <taxon>Fabales</taxon>
        <taxon>Fabaceae</taxon>
        <taxon>Papilionoideae</taxon>
        <taxon>50 kb inversion clade</taxon>
        <taxon>NPAAA clade</taxon>
        <taxon>Hologalegina</taxon>
        <taxon>IRL clade</taxon>
        <taxon>Trifolieae</taxon>
        <taxon>Trifolium</taxon>
    </lineage>
</organism>
<dbReference type="GO" id="GO:0000030">
    <property type="term" value="F:mannosyltransferase activity"/>
    <property type="evidence" value="ECO:0007669"/>
    <property type="project" value="InterPro"/>
</dbReference>
<dbReference type="EMBL" id="DF974321">
    <property type="protein sequence ID" value="GAU47508.1"/>
    <property type="molecule type" value="Genomic_DNA"/>
</dbReference>
<dbReference type="InterPro" id="IPR007873">
    <property type="entry name" value="Glycosyltransferase_ALG3"/>
</dbReference>